<sequence length="87" mass="9784">MDNDEELWALFKQVQGGVPGSQIFITKVATQSLYLEVQLLSDKCGNVPALHSHDCNAQRRHRKIIEEGPITIAPPETVKRLEQGLEF</sequence>
<evidence type="ECO:0000313" key="3">
    <source>
        <dbReference type="Proteomes" id="UP000822688"/>
    </source>
</evidence>
<organism evidence="2 3">
    <name type="scientific">Ceratodon purpureus</name>
    <name type="common">Fire moss</name>
    <name type="synonym">Dicranum purpureum</name>
    <dbReference type="NCBI Taxonomy" id="3225"/>
    <lineage>
        <taxon>Eukaryota</taxon>
        <taxon>Viridiplantae</taxon>
        <taxon>Streptophyta</taxon>
        <taxon>Embryophyta</taxon>
        <taxon>Bryophyta</taxon>
        <taxon>Bryophytina</taxon>
        <taxon>Bryopsida</taxon>
        <taxon>Dicranidae</taxon>
        <taxon>Pseudoditrichales</taxon>
        <taxon>Ditrichaceae</taxon>
        <taxon>Ceratodon</taxon>
    </lineage>
</organism>
<evidence type="ECO:0000259" key="1">
    <source>
        <dbReference type="Pfam" id="PF02786"/>
    </source>
</evidence>
<dbReference type="AlphaFoldDB" id="A0A8T0IKT3"/>
<dbReference type="Proteomes" id="UP000822688">
    <property type="component" value="Chromosome 3"/>
</dbReference>
<evidence type="ECO:0000313" key="2">
    <source>
        <dbReference type="EMBL" id="KAG0583501.1"/>
    </source>
</evidence>
<dbReference type="GO" id="GO:0006633">
    <property type="term" value="P:fatty acid biosynthetic process"/>
    <property type="evidence" value="ECO:0007669"/>
    <property type="project" value="TreeGrafter"/>
</dbReference>
<proteinExistence type="predicted"/>
<comment type="caution">
    <text evidence="2">The sequence shown here is derived from an EMBL/GenBank/DDBJ whole genome shotgun (WGS) entry which is preliminary data.</text>
</comment>
<feature type="domain" description="Carbamoyl phosphate synthase ATP-binding" evidence="1">
    <location>
        <begin position="3"/>
        <end position="81"/>
    </location>
</feature>
<dbReference type="InterPro" id="IPR049076">
    <property type="entry name" value="ACCA"/>
</dbReference>
<reference evidence="2" key="1">
    <citation type="submission" date="2020-06" db="EMBL/GenBank/DDBJ databases">
        <title>WGS assembly of Ceratodon purpureus strain R40.</title>
        <authorList>
            <person name="Carey S.B."/>
            <person name="Jenkins J."/>
            <person name="Shu S."/>
            <person name="Lovell J.T."/>
            <person name="Sreedasyam A."/>
            <person name="Maumus F."/>
            <person name="Tiley G.P."/>
            <person name="Fernandez-Pozo N."/>
            <person name="Barry K."/>
            <person name="Chen C."/>
            <person name="Wang M."/>
            <person name="Lipzen A."/>
            <person name="Daum C."/>
            <person name="Saski C.A."/>
            <person name="Payton A.C."/>
            <person name="Mcbreen J.C."/>
            <person name="Conrad R.E."/>
            <person name="Kollar L.M."/>
            <person name="Olsson S."/>
            <person name="Huttunen S."/>
            <person name="Landis J.B."/>
            <person name="Wickett N.J."/>
            <person name="Johnson M.G."/>
            <person name="Rensing S.A."/>
            <person name="Grimwood J."/>
            <person name="Schmutz J."/>
            <person name="Mcdaniel S.F."/>
        </authorList>
    </citation>
    <scope>NUCLEOTIDE SEQUENCE</scope>
    <source>
        <strain evidence="2">R40</strain>
    </source>
</reference>
<dbReference type="PANTHER" id="PTHR45728">
    <property type="entry name" value="ACETYL-COA CARBOXYLASE, ISOFORM A"/>
    <property type="match status" value="1"/>
</dbReference>
<dbReference type="PANTHER" id="PTHR45728:SF3">
    <property type="entry name" value="ACETYL-COA CARBOXYLASE"/>
    <property type="match status" value="1"/>
</dbReference>
<dbReference type="SUPFAM" id="SSF56059">
    <property type="entry name" value="Glutathione synthetase ATP-binding domain-like"/>
    <property type="match status" value="1"/>
</dbReference>
<accession>A0A8T0IKT3</accession>
<protein>
    <recommendedName>
        <fullName evidence="1">Carbamoyl phosphate synthase ATP-binding domain-containing protein</fullName>
    </recommendedName>
</protein>
<gene>
    <name evidence="2" type="ORF">KC19_3G141600</name>
</gene>
<dbReference type="InterPro" id="IPR005479">
    <property type="entry name" value="CPAse_ATP-bd"/>
</dbReference>
<name>A0A8T0IKT3_CERPU</name>
<dbReference type="Pfam" id="PF02786">
    <property type="entry name" value="CPSase_L_D2"/>
    <property type="match status" value="1"/>
</dbReference>
<dbReference type="GO" id="GO:0003989">
    <property type="term" value="F:acetyl-CoA carboxylase activity"/>
    <property type="evidence" value="ECO:0007669"/>
    <property type="project" value="InterPro"/>
</dbReference>
<dbReference type="GO" id="GO:0005524">
    <property type="term" value="F:ATP binding"/>
    <property type="evidence" value="ECO:0007669"/>
    <property type="project" value="InterPro"/>
</dbReference>
<keyword evidence="3" id="KW-1185">Reference proteome</keyword>
<dbReference type="Gene3D" id="3.30.470.20">
    <property type="entry name" value="ATP-grasp fold, B domain"/>
    <property type="match status" value="1"/>
</dbReference>
<dbReference type="EMBL" id="CM026423">
    <property type="protein sequence ID" value="KAG0583501.1"/>
    <property type="molecule type" value="Genomic_DNA"/>
</dbReference>